<feature type="domain" description="Peptidase S8/S53" evidence="1">
    <location>
        <begin position="291"/>
        <end position="616"/>
    </location>
</feature>
<dbReference type="InterPro" id="IPR000209">
    <property type="entry name" value="Peptidase_S8/S53_dom"/>
</dbReference>
<organism evidence="2 3">
    <name type="scientific">Arcicella rigui</name>
    <dbReference type="NCBI Taxonomy" id="797020"/>
    <lineage>
        <taxon>Bacteria</taxon>
        <taxon>Pseudomonadati</taxon>
        <taxon>Bacteroidota</taxon>
        <taxon>Cytophagia</taxon>
        <taxon>Cytophagales</taxon>
        <taxon>Flectobacillaceae</taxon>
        <taxon>Arcicella</taxon>
    </lineage>
</organism>
<dbReference type="SUPFAM" id="SSF52743">
    <property type="entry name" value="Subtilisin-like"/>
    <property type="match status" value="1"/>
</dbReference>
<evidence type="ECO:0000259" key="1">
    <source>
        <dbReference type="Pfam" id="PF00082"/>
    </source>
</evidence>
<gene>
    <name evidence="2" type="ORF">VB248_14700</name>
</gene>
<proteinExistence type="predicted"/>
<dbReference type="EMBL" id="JAYFUM010000017">
    <property type="protein sequence ID" value="MEA5140399.1"/>
    <property type="molecule type" value="Genomic_DNA"/>
</dbReference>
<evidence type="ECO:0000313" key="3">
    <source>
        <dbReference type="Proteomes" id="UP001302949"/>
    </source>
</evidence>
<dbReference type="Proteomes" id="UP001302949">
    <property type="component" value="Unassembled WGS sequence"/>
</dbReference>
<dbReference type="RefSeq" id="WP_323297553.1">
    <property type="nucleotide sequence ID" value="NZ_JAYFUM010000017.1"/>
</dbReference>
<name>A0ABU5QC30_9BACT</name>
<dbReference type="Gene3D" id="3.40.50.200">
    <property type="entry name" value="Peptidase S8/S53 domain"/>
    <property type="match status" value="1"/>
</dbReference>
<sequence>MKKNKSHLKVNGYYSESPYKTPHKSLNNPLLIERDRWFGNYLLEKLVKVKEHYNLQLLENTNFARDNSVYVEFTSEWGTKLDFDKFDKDGVKKNKVLFQLLKIENEERRVEGKIEFRSTVLVVVNERGITEFIQKIKNFLDPLKDTEKGKFSNQALLNNISNIEIATLKSFWADSPEIPFPNEKENIWWEVWFRKTDNYKDKLAEVSQNLEGVGCQIGVSQIELAEYVVKLVKGSAKQLSSSLLLLDNLAELRKPQEIADFILDKNVTYGDKKAWLEDLQQRTNCKFDENSILVCLLDSGVNNKHPLINPFLPDSHLYTYNSSWGTEDSHPFDGHGTGVAGLALYGDLTDALSSKDKIDIYHGLESFKILFHNKPNDPELYGAIMESAVATPSIDRPTNQRIFCLTVTDHNFRFNGRPSSWSSSIDNLCFGKYSEPQLFIISGGNVYITKREDYPALNETECIHDPAQAYNALTIGTYTRKVKIDISTGYKPLAEYGAMAPSNSTSLLFDKNWSIKPDVVFEGGNLVYDSNGDVTGYNSLDVTSLSKDFNYKKFTNFGDTSGAAGIASKMVAELRTIYPNYWVETIRGLLVHSADWTPQMITGKSKFEVLRTVGYGVPNLQKAMFSANNSLTLIIEREIQPYKFEQSKGQYNEYHLFKLPWPKEALESLEEKNVKLTVTLSYYIEPNPGSRRLATHYAYHSHQLDFDINKRNETEDEFKIRISKPENETKENRPDRKGVEWEIGKNSNSKGSIRKDFITSTGREMSKRNILAVFPKNGWYKNLKRQKKFNEKVRYSLIVSLETEEKEIDLYTPVFNEIEQKVLV</sequence>
<evidence type="ECO:0000313" key="2">
    <source>
        <dbReference type="EMBL" id="MEA5140399.1"/>
    </source>
</evidence>
<accession>A0ABU5QC30</accession>
<comment type="caution">
    <text evidence="2">The sequence shown here is derived from an EMBL/GenBank/DDBJ whole genome shotgun (WGS) entry which is preliminary data.</text>
</comment>
<dbReference type="CDD" id="cd04847">
    <property type="entry name" value="Peptidases_S8_Subtilisin_like_2"/>
    <property type="match status" value="1"/>
</dbReference>
<protein>
    <submittedName>
        <fullName evidence="2">S8 family peptidase</fullName>
    </submittedName>
</protein>
<dbReference type="InterPro" id="IPR036852">
    <property type="entry name" value="Peptidase_S8/S53_dom_sf"/>
</dbReference>
<dbReference type="InterPro" id="IPR034074">
    <property type="entry name" value="Y4bN_pept_dom"/>
</dbReference>
<dbReference type="Pfam" id="PF00082">
    <property type="entry name" value="Peptidase_S8"/>
    <property type="match status" value="1"/>
</dbReference>
<keyword evidence="3" id="KW-1185">Reference proteome</keyword>
<reference evidence="2 3" key="1">
    <citation type="submission" date="2023-12" db="EMBL/GenBank/DDBJ databases">
        <title>Novel species of the genus Arcicella isolated from rivers.</title>
        <authorList>
            <person name="Lu H."/>
        </authorList>
    </citation>
    <scope>NUCLEOTIDE SEQUENCE [LARGE SCALE GENOMIC DNA]</scope>
    <source>
        <strain evidence="2 3">KCTC 23307</strain>
    </source>
</reference>